<proteinExistence type="predicted"/>
<accession>A0ACC1PY35</accession>
<reference evidence="1" key="1">
    <citation type="submission" date="2022-08" db="EMBL/GenBank/DDBJ databases">
        <title>Genome Sequence of Pycnoporus sanguineus.</title>
        <authorList>
            <person name="Buettner E."/>
        </authorList>
    </citation>
    <scope>NUCLEOTIDE SEQUENCE</scope>
    <source>
        <strain evidence="1">CG-C14</strain>
    </source>
</reference>
<evidence type="ECO:0000313" key="2">
    <source>
        <dbReference type="Proteomes" id="UP001144978"/>
    </source>
</evidence>
<dbReference type="Proteomes" id="UP001144978">
    <property type="component" value="Unassembled WGS sequence"/>
</dbReference>
<sequence>MCFNKNGAPFAQRYINAQLAVLHANGKECLRHSDHQYGGREEDQAFYALAEFTITTNHALPSHAPFHACFKPPVLDFICDHDVMLRLTFERGHYVLDSYRGIKGQTITIPADLTVDIRLNYAMKTVNNDLKLGGHEAEIKVLVLDLKNASVVSINPELETRDAFIRYILQYLKALHGAGNDVLFSLPRFGEHPAMDIDFTLASDLSDFQWQDAIYGITTTQINQYLASQWLKSALLSHTTLATNVNSRELRALAQYDKLDPGSYFRLKFGTPTVEVLCAKEVIVYFDVDEVEFFNGPDFTEEPETGFRKWKIAFIMNVIEQRDRDGHCVTLTLDLSNEEDEWRERIVGFIKDEYLQILHSVQYHVIYFHHARIMSYGGPLVDPVDMPGGGKPMLGGGSPRETIGQAKMFGLDQVVAISQASINTQLSALSHALLRMWSHGNAFTATFKPLSMQLLSNERAIVWVHLASGELKTLHERHHEPWNESPLHQFANWVVAFEVELKMCNHANLDGRHSEAFRHTAVFQKHGAMEDRELKHIYFDLSSTRSVPPRVFLLWRPR</sequence>
<evidence type="ECO:0000313" key="1">
    <source>
        <dbReference type="EMBL" id="KAJ3003474.1"/>
    </source>
</evidence>
<comment type="caution">
    <text evidence="1">The sequence shown here is derived from an EMBL/GenBank/DDBJ whole genome shotgun (WGS) entry which is preliminary data.</text>
</comment>
<gene>
    <name evidence="1" type="ORF">NUW54_g5276</name>
</gene>
<keyword evidence="2" id="KW-1185">Reference proteome</keyword>
<organism evidence="1 2">
    <name type="scientific">Trametes sanguinea</name>
    <dbReference type="NCBI Taxonomy" id="158606"/>
    <lineage>
        <taxon>Eukaryota</taxon>
        <taxon>Fungi</taxon>
        <taxon>Dikarya</taxon>
        <taxon>Basidiomycota</taxon>
        <taxon>Agaricomycotina</taxon>
        <taxon>Agaricomycetes</taxon>
        <taxon>Polyporales</taxon>
        <taxon>Polyporaceae</taxon>
        <taxon>Trametes</taxon>
    </lineage>
</organism>
<protein>
    <submittedName>
        <fullName evidence="1">Uncharacterized protein</fullName>
    </submittedName>
</protein>
<dbReference type="EMBL" id="JANSHE010001283">
    <property type="protein sequence ID" value="KAJ3003474.1"/>
    <property type="molecule type" value="Genomic_DNA"/>
</dbReference>
<name>A0ACC1PY35_9APHY</name>